<gene>
    <name evidence="1" type="ORF">M422DRAFT_36708</name>
</gene>
<sequence length="69" mass="7944">MPVASFPKRVVRFGSVSFQSFGRISTCIRREREEFGGSTFQDFWSGEVCFLRIRRIMLLPVTLRPSALS</sequence>
<evidence type="ECO:0000313" key="1">
    <source>
        <dbReference type="EMBL" id="KIJ30072.1"/>
    </source>
</evidence>
<dbReference type="HOGENOM" id="CLU_2910581_0_0_1"/>
<accession>A0A0C9UMM2</accession>
<name>A0A0C9UMM2_SPHS4</name>
<reference evidence="1 2" key="1">
    <citation type="submission" date="2014-06" db="EMBL/GenBank/DDBJ databases">
        <title>Evolutionary Origins and Diversification of the Mycorrhizal Mutualists.</title>
        <authorList>
            <consortium name="DOE Joint Genome Institute"/>
            <consortium name="Mycorrhizal Genomics Consortium"/>
            <person name="Kohler A."/>
            <person name="Kuo A."/>
            <person name="Nagy L.G."/>
            <person name="Floudas D."/>
            <person name="Copeland A."/>
            <person name="Barry K.W."/>
            <person name="Cichocki N."/>
            <person name="Veneault-Fourrey C."/>
            <person name="LaButti K."/>
            <person name="Lindquist E.A."/>
            <person name="Lipzen A."/>
            <person name="Lundell T."/>
            <person name="Morin E."/>
            <person name="Murat C."/>
            <person name="Riley R."/>
            <person name="Ohm R."/>
            <person name="Sun H."/>
            <person name="Tunlid A."/>
            <person name="Henrissat B."/>
            <person name="Grigoriev I.V."/>
            <person name="Hibbett D.S."/>
            <person name="Martin F."/>
        </authorList>
    </citation>
    <scope>NUCLEOTIDE SEQUENCE [LARGE SCALE GENOMIC DNA]</scope>
    <source>
        <strain evidence="1 2">SS14</strain>
    </source>
</reference>
<proteinExistence type="predicted"/>
<keyword evidence="2" id="KW-1185">Reference proteome</keyword>
<dbReference type="Proteomes" id="UP000054279">
    <property type="component" value="Unassembled WGS sequence"/>
</dbReference>
<evidence type="ECO:0000313" key="2">
    <source>
        <dbReference type="Proteomes" id="UP000054279"/>
    </source>
</evidence>
<protein>
    <submittedName>
        <fullName evidence="1">Uncharacterized protein</fullName>
    </submittedName>
</protein>
<dbReference type="EMBL" id="KN837269">
    <property type="protein sequence ID" value="KIJ30072.1"/>
    <property type="molecule type" value="Genomic_DNA"/>
</dbReference>
<organism evidence="1 2">
    <name type="scientific">Sphaerobolus stellatus (strain SS14)</name>
    <dbReference type="NCBI Taxonomy" id="990650"/>
    <lineage>
        <taxon>Eukaryota</taxon>
        <taxon>Fungi</taxon>
        <taxon>Dikarya</taxon>
        <taxon>Basidiomycota</taxon>
        <taxon>Agaricomycotina</taxon>
        <taxon>Agaricomycetes</taxon>
        <taxon>Phallomycetidae</taxon>
        <taxon>Geastrales</taxon>
        <taxon>Sphaerobolaceae</taxon>
        <taxon>Sphaerobolus</taxon>
    </lineage>
</organism>
<dbReference type="AlphaFoldDB" id="A0A0C9UMM2"/>